<protein>
    <submittedName>
        <fullName evidence="1">Uncharacterized protein</fullName>
    </submittedName>
</protein>
<proteinExistence type="predicted"/>
<dbReference type="EMBL" id="QREG01000023">
    <property type="protein sequence ID" value="RED93883.1"/>
    <property type="molecule type" value="Genomic_DNA"/>
</dbReference>
<reference evidence="1 2" key="1">
    <citation type="submission" date="2018-07" db="EMBL/GenBank/DDBJ databases">
        <title>Genomic Encyclopedia of Type Strains, Phase IV (KMG-IV): sequencing the most valuable type-strain genomes for metagenomic binning, comparative biology and taxonomic classification.</title>
        <authorList>
            <person name="Goeker M."/>
        </authorList>
    </citation>
    <scope>NUCLEOTIDE SEQUENCE [LARGE SCALE GENOMIC DNA]</scope>
    <source>
        <strain evidence="1 2">DSM 4134</strain>
    </source>
</reference>
<keyword evidence="2" id="KW-1185">Reference proteome</keyword>
<dbReference type="OrthoDB" id="934157at2"/>
<dbReference type="Proteomes" id="UP000256779">
    <property type="component" value="Unassembled WGS sequence"/>
</dbReference>
<evidence type="ECO:0000313" key="2">
    <source>
        <dbReference type="Proteomes" id="UP000256779"/>
    </source>
</evidence>
<sequence>MNVKISYQTLQLPPPHAFAYTLDLSFVNDEVQIAYELEFLNRDDISREEIEAEGFSENDDYKWEGTLGNEWASLLHESLQNIELEDESEDFNIYLHVEMSENGETRDGMVVLAEEWDYKLQELIQAIYEKAGIEKPLKMLIQAIAGNQRAFYEVSGSFEKRAARINKTEISWEALHDLMADIYTIDFDQEPVKSPTKDGLWVDPDGESGYQRFEDQAGPKAEDIKKRILQALEV</sequence>
<gene>
    <name evidence="1" type="ORF">C7460_12363</name>
</gene>
<comment type="caution">
    <text evidence="1">The sequence shown here is derived from an EMBL/GenBank/DDBJ whole genome shotgun (WGS) entry which is preliminary data.</text>
</comment>
<accession>A0A3D9L022</accession>
<dbReference type="AlphaFoldDB" id="A0A3D9L022"/>
<dbReference type="RefSeq" id="WP_115869802.1">
    <property type="nucleotide sequence ID" value="NZ_QREG01000023.1"/>
</dbReference>
<name>A0A3D9L022_MARFU</name>
<evidence type="ECO:0000313" key="1">
    <source>
        <dbReference type="EMBL" id="RED93883.1"/>
    </source>
</evidence>
<organism evidence="1 2">
    <name type="scientific">Marinoscillum furvescens DSM 4134</name>
    <dbReference type="NCBI Taxonomy" id="1122208"/>
    <lineage>
        <taxon>Bacteria</taxon>
        <taxon>Pseudomonadati</taxon>
        <taxon>Bacteroidota</taxon>
        <taxon>Cytophagia</taxon>
        <taxon>Cytophagales</taxon>
        <taxon>Reichenbachiellaceae</taxon>
        <taxon>Marinoscillum</taxon>
    </lineage>
</organism>